<proteinExistence type="predicted"/>
<keyword evidence="2" id="KW-0472">Membrane</keyword>
<evidence type="ECO:0000256" key="2">
    <source>
        <dbReference type="SAM" id="Phobius"/>
    </source>
</evidence>
<comment type="caution">
    <text evidence="3">The sequence shown here is derived from an EMBL/GenBank/DDBJ whole genome shotgun (WGS) entry which is preliminary data.</text>
</comment>
<feature type="compositionally biased region" description="Acidic residues" evidence="1">
    <location>
        <begin position="14"/>
        <end position="28"/>
    </location>
</feature>
<dbReference type="EMBL" id="JBCGBO010000025">
    <property type="protein sequence ID" value="KAK9177070.1"/>
    <property type="molecule type" value="Genomic_DNA"/>
</dbReference>
<keyword evidence="2" id="KW-0812">Transmembrane</keyword>
<sequence length="130" mass="14714">MKNGWGKKDLAAVEYDDDDENATAEGCEDERPDRDTQEQLSSDSDSDKECRKYDEQLEEFLDQAYENYVAIKGGSTKTCEKCLCPRGPTLKGCVIKSQFPLGLMWPLFFSLCHDSCCLHIVIFLLLLCKA</sequence>
<feature type="region of interest" description="Disordered" evidence="1">
    <location>
        <begin position="1"/>
        <end position="49"/>
    </location>
</feature>
<protein>
    <submittedName>
        <fullName evidence="3">Uncharacterized protein</fullName>
    </submittedName>
</protein>
<keyword evidence="4" id="KW-1185">Reference proteome</keyword>
<feature type="compositionally biased region" description="Basic and acidic residues" evidence="1">
    <location>
        <begin position="1"/>
        <end position="11"/>
    </location>
</feature>
<organism evidence="3 4">
    <name type="scientific">Citrus x changshan-huyou</name>
    <dbReference type="NCBI Taxonomy" id="2935761"/>
    <lineage>
        <taxon>Eukaryota</taxon>
        <taxon>Viridiplantae</taxon>
        <taxon>Streptophyta</taxon>
        <taxon>Embryophyta</taxon>
        <taxon>Tracheophyta</taxon>
        <taxon>Spermatophyta</taxon>
        <taxon>Magnoliopsida</taxon>
        <taxon>eudicotyledons</taxon>
        <taxon>Gunneridae</taxon>
        <taxon>Pentapetalae</taxon>
        <taxon>rosids</taxon>
        <taxon>malvids</taxon>
        <taxon>Sapindales</taxon>
        <taxon>Rutaceae</taxon>
        <taxon>Aurantioideae</taxon>
        <taxon>Citrus</taxon>
    </lineage>
</organism>
<keyword evidence="2" id="KW-1133">Transmembrane helix</keyword>
<gene>
    <name evidence="3" type="ORF">WN944_029089</name>
</gene>
<evidence type="ECO:0000313" key="3">
    <source>
        <dbReference type="EMBL" id="KAK9177070.1"/>
    </source>
</evidence>
<feature type="transmembrane region" description="Helical" evidence="2">
    <location>
        <begin position="107"/>
        <end position="128"/>
    </location>
</feature>
<reference evidence="3 4" key="1">
    <citation type="submission" date="2024-05" db="EMBL/GenBank/DDBJ databases">
        <title>Haplotype-resolved chromosome-level genome assembly of Huyou (Citrus changshanensis).</title>
        <authorList>
            <person name="Miao C."/>
            <person name="Chen W."/>
            <person name="Wu Y."/>
            <person name="Wang L."/>
            <person name="Zhao S."/>
            <person name="Grierson D."/>
            <person name="Xu C."/>
            <person name="Chen K."/>
        </authorList>
    </citation>
    <scope>NUCLEOTIDE SEQUENCE [LARGE SCALE GENOMIC DNA]</scope>
    <source>
        <strain evidence="3">01-14</strain>
        <tissue evidence="3">Leaf</tissue>
    </source>
</reference>
<evidence type="ECO:0000256" key="1">
    <source>
        <dbReference type="SAM" id="MobiDB-lite"/>
    </source>
</evidence>
<dbReference type="AlphaFoldDB" id="A0AAP0LNZ4"/>
<name>A0AAP0LNZ4_9ROSI</name>
<evidence type="ECO:0000313" key="4">
    <source>
        <dbReference type="Proteomes" id="UP001428341"/>
    </source>
</evidence>
<accession>A0AAP0LNZ4</accession>
<dbReference type="Proteomes" id="UP001428341">
    <property type="component" value="Unassembled WGS sequence"/>
</dbReference>